<keyword evidence="1" id="KW-0238">DNA-binding</keyword>
<sequence length="264" mass="29089">MENELDISLTEVGGGARKFSNTGQFGGLLAPSADTLPWPDFLTGQQTKPVRVVLVDDDPFVRRVIAQELLGDLRIQLEGQAGSLREGRRLLMQHEFDVLMVDIRLGDGSGFELIEEAKKHRSAAEIIVISAIEDEPQVLHAFELGASGFLVKNAWFQSYAQAVLQVVNGGAAITPRLARRLLVHLDHQRTNQSPVRPPETKAALSAREREVLRLVATGYVTEEIALQLTISAQTVNAHVKNIYRKLHAHTRAQAVSFASHRGLL</sequence>
<dbReference type="RefSeq" id="WP_042579655.1">
    <property type="nucleotide sequence ID" value="NZ_JXQQ01000032.1"/>
</dbReference>
<dbReference type="SMART" id="SM00421">
    <property type="entry name" value="HTH_LUXR"/>
    <property type="match status" value="1"/>
</dbReference>
<proteinExistence type="predicted"/>
<feature type="domain" description="Response regulatory" evidence="4">
    <location>
        <begin position="51"/>
        <end position="167"/>
    </location>
</feature>
<accession>A0A0D0MKW5</accession>
<dbReference type="Pfam" id="PF00196">
    <property type="entry name" value="GerE"/>
    <property type="match status" value="1"/>
</dbReference>
<dbReference type="Gene3D" id="3.40.50.2300">
    <property type="match status" value="1"/>
</dbReference>
<keyword evidence="2" id="KW-0597">Phosphoprotein</keyword>
<dbReference type="InterPro" id="IPR001789">
    <property type="entry name" value="Sig_transdc_resp-reg_receiver"/>
</dbReference>
<dbReference type="PRINTS" id="PR00038">
    <property type="entry name" value="HTHLUXR"/>
</dbReference>
<dbReference type="PANTHER" id="PTHR43214">
    <property type="entry name" value="TWO-COMPONENT RESPONSE REGULATOR"/>
    <property type="match status" value="1"/>
</dbReference>
<dbReference type="Pfam" id="PF00072">
    <property type="entry name" value="Response_reg"/>
    <property type="match status" value="1"/>
</dbReference>
<dbReference type="GO" id="GO:0003677">
    <property type="term" value="F:DNA binding"/>
    <property type="evidence" value="ECO:0007669"/>
    <property type="project" value="UniProtKB-KW"/>
</dbReference>
<dbReference type="SMART" id="SM00448">
    <property type="entry name" value="REC"/>
    <property type="match status" value="1"/>
</dbReference>
<evidence type="ECO:0000256" key="2">
    <source>
        <dbReference type="PROSITE-ProRule" id="PRU00169"/>
    </source>
</evidence>
<protein>
    <submittedName>
        <fullName evidence="5">LuxR family transcriptional regulator</fullName>
    </submittedName>
</protein>
<dbReference type="AlphaFoldDB" id="A0A0D0MKW5"/>
<dbReference type="OrthoDB" id="3623000at2"/>
<evidence type="ECO:0000256" key="1">
    <source>
        <dbReference type="ARBA" id="ARBA00023125"/>
    </source>
</evidence>
<dbReference type="GO" id="GO:0006355">
    <property type="term" value="P:regulation of DNA-templated transcription"/>
    <property type="evidence" value="ECO:0007669"/>
    <property type="project" value="InterPro"/>
</dbReference>
<dbReference type="GO" id="GO:0000160">
    <property type="term" value="P:phosphorelay signal transduction system"/>
    <property type="evidence" value="ECO:0007669"/>
    <property type="project" value="InterPro"/>
</dbReference>
<dbReference type="PROSITE" id="PS00622">
    <property type="entry name" value="HTH_LUXR_1"/>
    <property type="match status" value="1"/>
</dbReference>
<dbReference type="PROSITE" id="PS50043">
    <property type="entry name" value="HTH_LUXR_2"/>
    <property type="match status" value="1"/>
</dbReference>
<dbReference type="EMBL" id="JXQQ01000032">
    <property type="protein sequence ID" value="KIQ31544.1"/>
    <property type="molecule type" value="Genomic_DNA"/>
</dbReference>
<name>A0A0D0MKW5_VARPD</name>
<gene>
    <name evidence="5" type="ORF">RT97_15355</name>
</gene>
<evidence type="ECO:0000313" key="6">
    <source>
        <dbReference type="Proteomes" id="UP000032067"/>
    </source>
</evidence>
<dbReference type="CDD" id="cd06170">
    <property type="entry name" value="LuxR_C_like"/>
    <property type="match status" value="1"/>
</dbReference>
<dbReference type="InterPro" id="IPR039420">
    <property type="entry name" value="WalR-like"/>
</dbReference>
<feature type="modified residue" description="4-aspartylphosphate" evidence="2">
    <location>
        <position position="102"/>
    </location>
</feature>
<feature type="domain" description="HTH luxR-type" evidence="3">
    <location>
        <begin position="197"/>
        <end position="262"/>
    </location>
</feature>
<evidence type="ECO:0000313" key="5">
    <source>
        <dbReference type="EMBL" id="KIQ31544.1"/>
    </source>
</evidence>
<dbReference type="InterPro" id="IPR000792">
    <property type="entry name" value="Tscrpt_reg_LuxR_C"/>
</dbReference>
<dbReference type="Proteomes" id="UP000032067">
    <property type="component" value="Unassembled WGS sequence"/>
</dbReference>
<reference evidence="5 6" key="1">
    <citation type="submission" date="2014-12" db="EMBL/GenBank/DDBJ databases">
        <title>16Stimator: statistical estimation of ribosomal gene copy numbers from draft genome assemblies.</title>
        <authorList>
            <person name="Perisin M.A."/>
            <person name="Vetter M."/>
            <person name="Gilbert J.A."/>
            <person name="Bergelson J."/>
        </authorList>
    </citation>
    <scope>NUCLEOTIDE SEQUENCE [LARGE SCALE GENOMIC DNA]</scope>
    <source>
        <strain evidence="5 6">MEDvA23</strain>
    </source>
</reference>
<dbReference type="CDD" id="cd00156">
    <property type="entry name" value="REC"/>
    <property type="match status" value="1"/>
</dbReference>
<dbReference type="SUPFAM" id="SSF52172">
    <property type="entry name" value="CheY-like"/>
    <property type="match status" value="1"/>
</dbReference>
<dbReference type="PROSITE" id="PS50110">
    <property type="entry name" value="RESPONSE_REGULATORY"/>
    <property type="match status" value="1"/>
</dbReference>
<comment type="caution">
    <text evidence="5">The sequence shown here is derived from an EMBL/GenBank/DDBJ whole genome shotgun (WGS) entry which is preliminary data.</text>
</comment>
<evidence type="ECO:0000259" key="4">
    <source>
        <dbReference type="PROSITE" id="PS50110"/>
    </source>
</evidence>
<organism evidence="5 6">
    <name type="scientific">Variovorax paradoxus</name>
    <dbReference type="NCBI Taxonomy" id="34073"/>
    <lineage>
        <taxon>Bacteria</taxon>
        <taxon>Pseudomonadati</taxon>
        <taxon>Pseudomonadota</taxon>
        <taxon>Betaproteobacteria</taxon>
        <taxon>Burkholderiales</taxon>
        <taxon>Comamonadaceae</taxon>
        <taxon>Variovorax</taxon>
    </lineage>
</organism>
<evidence type="ECO:0000259" key="3">
    <source>
        <dbReference type="PROSITE" id="PS50043"/>
    </source>
</evidence>
<dbReference type="InterPro" id="IPR011006">
    <property type="entry name" value="CheY-like_superfamily"/>
</dbReference>